<dbReference type="InterPro" id="IPR004276">
    <property type="entry name" value="GlycoTrans_28_N"/>
</dbReference>
<dbReference type="STRING" id="1618478.UR68_C0002G0038"/>
<dbReference type="Pfam" id="PF03033">
    <property type="entry name" value="Glyco_transf_28"/>
    <property type="match status" value="1"/>
</dbReference>
<dbReference type="SUPFAM" id="SSF53756">
    <property type="entry name" value="UDP-Glycosyltransferase/glycogen phosphorylase"/>
    <property type="match status" value="1"/>
</dbReference>
<dbReference type="Proteomes" id="UP000034457">
    <property type="component" value="Unassembled WGS sequence"/>
</dbReference>
<evidence type="ECO:0000313" key="3">
    <source>
        <dbReference type="Proteomes" id="UP000034457"/>
    </source>
</evidence>
<evidence type="ECO:0000313" key="2">
    <source>
        <dbReference type="EMBL" id="KKP73815.1"/>
    </source>
</evidence>
<dbReference type="GO" id="GO:0005975">
    <property type="term" value="P:carbohydrate metabolic process"/>
    <property type="evidence" value="ECO:0007669"/>
    <property type="project" value="InterPro"/>
</dbReference>
<name>A0A0G0EF51_9BACT</name>
<dbReference type="GO" id="GO:0016758">
    <property type="term" value="F:hexosyltransferase activity"/>
    <property type="evidence" value="ECO:0007669"/>
    <property type="project" value="InterPro"/>
</dbReference>
<gene>
    <name evidence="2" type="ORF">UR68_C0002G0038</name>
</gene>
<dbReference type="Gene3D" id="3.40.50.2000">
    <property type="entry name" value="Glycogen Phosphorylase B"/>
    <property type="match status" value="1"/>
</dbReference>
<accession>A0A0G0EF51</accession>
<protein>
    <submittedName>
        <fullName evidence="2">UDP-N-acetylglucosamine-N-acetylmuramyl-(Pentapeptide) pyrophosphoryl-undecaprenol N-acetylglucosamine transferase</fullName>
    </submittedName>
</protein>
<sequence length="61" mass="6911">MKILITGGHLAPALAIIEELKNINPNVEIIFVGRKYALDSEKTISLEYKEIEKLKMRGQTK</sequence>
<evidence type="ECO:0000259" key="1">
    <source>
        <dbReference type="Pfam" id="PF03033"/>
    </source>
</evidence>
<organism evidence="2 3">
    <name type="scientific">Candidatus Roizmanbacteria bacterium GW2011_GWA2_35_19</name>
    <dbReference type="NCBI Taxonomy" id="1618478"/>
    <lineage>
        <taxon>Bacteria</taxon>
        <taxon>Candidatus Roizmaniibacteriota</taxon>
    </lineage>
</organism>
<dbReference type="EMBL" id="LBQC01000002">
    <property type="protein sequence ID" value="KKP73815.1"/>
    <property type="molecule type" value="Genomic_DNA"/>
</dbReference>
<reference evidence="2 3" key="1">
    <citation type="journal article" date="2015" name="Nature">
        <title>rRNA introns, odd ribosomes, and small enigmatic genomes across a large radiation of phyla.</title>
        <authorList>
            <person name="Brown C.T."/>
            <person name="Hug L.A."/>
            <person name="Thomas B.C."/>
            <person name="Sharon I."/>
            <person name="Castelle C.J."/>
            <person name="Singh A."/>
            <person name="Wilkins M.J."/>
            <person name="Williams K.H."/>
            <person name="Banfield J.F."/>
        </authorList>
    </citation>
    <scope>NUCLEOTIDE SEQUENCE [LARGE SCALE GENOMIC DNA]</scope>
</reference>
<proteinExistence type="predicted"/>
<comment type="caution">
    <text evidence="2">The sequence shown here is derived from an EMBL/GenBank/DDBJ whole genome shotgun (WGS) entry which is preliminary data.</text>
</comment>
<dbReference type="AlphaFoldDB" id="A0A0G0EF51"/>
<dbReference type="GO" id="GO:1901137">
    <property type="term" value="P:carbohydrate derivative biosynthetic process"/>
    <property type="evidence" value="ECO:0007669"/>
    <property type="project" value="UniProtKB-ARBA"/>
</dbReference>
<keyword evidence="2" id="KW-0808">Transferase</keyword>
<feature type="domain" description="Glycosyltransferase family 28 N-terminal" evidence="1">
    <location>
        <begin position="6"/>
        <end position="57"/>
    </location>
</feature>